<proteinExistence type="predicted"/>
<dbReference type="EMBL" id="JARVKF010000392">
    <property type="protein sequence ID" value="KAK9418248.1"/>
    <property type="molecule type" value="Genomic_DNA"/>
</dbReference>
<dbReference type="Proteomes" id="UP001408356">
    <property type="component" value="Unassembled WGS sequence"/>
</dbReference>
<reference evidence="1 2" key="1">
    <citation type="journal article" date="2024" name="J. Plant Pathol.">
        <title>Sequence and assembly of the genome of Seiridium unicorne, isolate CBS 538.82, causal agent of cypress canker disease.</title>
        <authorList>
            <person name="Scali E."/>
            <person name="Rocca G.D."/>
            <person name="Danti R."/>
            <person name="Garbelotto M."/>
            <person name="Barberini S."/>
            <person name="Baroncelli R."/>
            <person name="Emiliani G."/>
        </authorList>
    </citation>
    <scope>NUCLEOTIDE SEQUENCE [LARGE SCALE GENOMIC DNA]</scope>
    <source>
        <strain evidence="1 2">BM-138-508</strain>
    </source>
</reference>
<protein>
    <submittedName>
        <fullName evidence="1">Pyridoxal phosphate-dependent transferase</fullName>
    </submittedName>
</protein>
<keyword evidence="2" id="KW-1185">Reference proteome</keyword>
<accession>A0ABR2UUC2</accession>
<evidence type="ECO:0000313" key="2">
    <source>
        <dbReference type="Proteomes" id="UP001408356"/>
    </source>
</evidence>
<sequence>MHAAYPNGGAYILSSQPSRRRLRSRWNMHGVPEDDEGIALELLRAALAENCQFDIPYFKIPSAGYEKIFKHVIYVVPTFSNPIGKTMSLRPRLNLFRLAIEYDALVISDDVYESLY</sequence>
<keyword evidence="1" id="KW-0808">Transferase</keyword>
<organism evidence="1 2">
    <name type="scientific">Seiridium unicorne</name>
    <dbReference type="NCBI Taxonomy" id="138068"/>
    <lineage>
        <taxon>Eukaryota</taxon>
        <taxon>Fungi</taxon>
        <taxon>Dikarya</taxon>
        <taxon>Ascomycota</taxon>
        <taxon>Pezizomycotina</taxon>
        <taxon>Sordariomycetes</taxon>
        <taxon>Xylariomycetidae</taxon>
        <taxon>Amphisphaeriales</taxon>
        <taxon>Sporocadaceae</taxon>
        <taxon>Seiridium</taxon>
    </lineage>
</organism>
<dbReference type="InterPro" id="IPR015424">
    <property type="entry name" value="PyrdxlP-dep_Trfase"/>
</dbReference>
<dbReference type="PANTHER" id="PTHR42858">
    <property type="entry name" value="AMINOTRANSFERASE"/>
    <property type="match status" value="1"/>
</dbReference>
<evidence type="ECO:0000313" key="1">
    <source>
        <dbReference type="EMBL" id="KAK9418248.1"/>
    </source>
</evidence>
<dbReference type="GO" id="GO:0016740">
    <property type="term" value="F:transferase activity"/>
    <property type="evidence" value="ECO:0007669"/>
    <property type="project" value="UniProtKB-KW"/>
</dbReference>
<dbReference type="Gene3D" id="3.40.640.10">
    <property type="entry name" value="Type I PLP-dependent aspartate aminotransferase-like (Major domain)"/>
    <property type="match status" value="1"/>
</dbReference>
<dbReference type="PANTHER" id="PTHR42858:SF1">
    <property type="entry name" value="LD15494P"/>
    <property type="match status" value="1"/>
</dbReference>
<gene>
    <name evidence="1" type="ORF">SUNI508_08209</name>
</gene>
<comment type="caution">
    <text evidence="1">The sequence shown here is derived from an EMBL/GenBank/DDBJ whole genome shotgun (WGS) entry which is preliminary data.</text>
</comment>
<name>A0ABR2UUC2_9PEZI</name>
<dbReference type="SUPFAM" id="SSF53383">
    <property type="entry name" value="PLP-dependent transferases"/>
    <property type="match status" value="1"/>
</dbReference>
<dbReference type="InterPro" id="IPR015421">
    <property type="entry name" value="PyrdxlP-dep_Trfase_major"/>
</dbReference>